<accession>A0A387BL84</accession>
<gene>
    <name evidence="2" type="ORF">D7I47_14070</name>
</gene>
<dbReference type="SUPFAM" id="SSF160904">
    <property type="entry name" value="Jann2411-like"/>
    <property type="match status" value="1"/>
</dbReference>
<sequence>MRHAFPCGTLALDFVGTLRARRNDEPTEKLATVSDLDAWFAESGLMPNGVDPDERDLASALELREAIYTLAWARLHERPLPEDAIAVVNAATAGAPLRPVLSANGWSRTGTADQALCDLARQAVEIVGGEQGTLLRECGRPECTQIYLDHSRGHRREWCSMATCGSRMKAQAYRARQRANTDA</sequence>
<dbReference type="PANTHER" id="PTHR35525">
    <property type="entry name" value="BLL6575 PROTEIN"/>
    <property type="match status" value="1"/>
</dbReference>
<dbReference type="InterPro" id="IPR021005">
    <property type="entry name" value="Znf_CGNR"/>
</dbReference>
<dbReference type="InterPro" id="IPR010852">
    <property type="entry name" value="ABATE"/>
</dbReference>
<organism evidence="2 3">
    <name type="scientific">Protaetiibacter intestinalis</name>
    <dbReference type="NCBI Taxonomy" id="2419774"/>
    <lineage>
        <taxon>Bacteria</taxon>
        <taxon>Bacillati</taxon>
        <taxon>Actinomycetota</taxon>
        <taxon>Actinomycetes</taxon>
        <taxon>Micrococcales</taxon>
        <taxon>Microbacteriaceae</taxon>
        <taxon>Protaetiibacter</taxon>
    </lineage>
</organism>
<evidence type="ECO:0000313" key="3">
    <source>
        <dbReference type="Proteomes" id="UP000278886"/>
    </source>
</evidence>
<dbReference type="Proteomes" id="UP000278886">
    <property type="component" value="Chromosome"/>
</dbReference>
<dbReference type="RefSeq" id="WP_120763639.1">
    <property type="nucleotide sequence ID" value="NZ_CP032630.1"/>
</dbReference>
<dbReference type="Pfam" id="PF07336">
    <property type="entry name" value="ABATE"/>
    <property type="match status" value="1"/>
</dbReference>
<dbReference type="InterPro" id="IPR023286">
    <property type="entry name" value="ABATE_dom_sf"/>
</dbReference>
<dbReference type="EMBL" id="CP032630">
    <property type="protein sequence ID" value="AYF99270.1"/>
    <property type="molecule type" value="Genomic_DNA"/>
</dbReference>
<feature type="domain" description="Zinc finger CGNR" evidence="1">
    <location>
        <begin position="135"/>
        <end position="177"/>
    </location>
</feature>
<proteinExistence type="predicted"/>
<name>A0A387BL84_9MICO</name>
<evidence type="ECO:0000313" key="2">
    <source>
        <dbReference type="EMBL" id="AYF99270.1"/>
    </source>
</evidence>
<dbReference type="KEGG" id="lyd:D7I47_14070"/>
<protein>
    <recommendedName>
        <fullName evidence="1">Zinc finger CGNR domain-containing protein</fullName>
    </recommendedName>
</protein>
<dbReference type="OrthoDB" id="123307at2"/>
<keyword evidence="3" id="KW-1185">Reference proteome</keyword>
<dbReference type="AlphaFoldDB" id="A0A387BL84"/>
<dbReference type="PANTHER" id="PTHR35525:SF3">
    <property type="entry name" value="BLL6575 PROTEIN"/>
    <property type="match status" value="1"/>
</dbReference>
<reference evidence="3" key="1">
    <citation type="submission" date="2018-09" db="EMBL/GenBank/DDBJ databases">
        <title>Genome sequencing of strain 2DFWR-13.</title>
        <authorList>
            <person name="Heo J."/>
            <person name="Kim S.-J."/>
            <person name="Kwon S.-W."/>
        </authorList>
    </citation>
    <scope>NUCLEOTIDE SEQUENCE [LARGE SCALE GENOMIC DNA]</scope>
    <source>
        <strain evidence="3">2DFWR-13</strain>
    </source>
</reference>
<evidence type="ECO:0000259" key="1">
    <source>
        <dbReference type="Pfam" id="PF11706"/>
    </source>
</evidence>
<dbReference type="Pfam" id="PF11706">
    <property type="entry name" value="zf-CGNR"/>
    <property type="match status" value="1"/>
</dbReference>
<dbReference type="Gene3D" id="1.10.3300.10">
    <property type="entry name" value="Jann2411-like domain"/>
    <property type="match status" value="1"/>
</dbReference>